<dbReference type="AlphaFoldDB" id="A0A4Y3PTS0"/>
<reference evidence="1 2" key="1">
    <citation type="submission" date="2019-06" db="EMBL/GenBank/DDBJ databases">
        <title>Whole genome shotgun sequence of Brevibacillus parabrevis NBRC 12334.</title>
        <authorList>
            <person name="Hosoyama A."/>
            <person name="Uohara A."/>
            <person name="Ohji S."/>
            <person name="Ichikawa N."/>
        </authorList>
    </citation>
    <scope>NUCLEOTIDE SEQUENCE [LARGE SCALE GENOMIC DNA]</scope>
    <source>
        <strain evidence="1 2">NBRC 12334</strain>
    </source>
</reference>
<accession>A0A4Y3PTS0</accession>
<sequence>MKKRLVVSGLILVFACAFVFDNKLYYPALPIESMSKKAVIEKLNDSDKPIVTLSNENGQQWYIIRERDASAADELIKEMVSQKGWTFRQKEGSGLFFEKQGENLIVTTQKWTGDYVLVKIPAPFS</sequence>
<dbReference type="RefSeq" id="WP_122965356.1">
    <property type="nucleotide sequence ID" value="NZ_BJMH01000016.1"/>
</dbReference>
<dbReference type="Proteomes" id="UP000316882">
    <property type="component" value="Unassembled WGS sequence"/>
</dbReference>
<comment type="caution">
    <text evidence="1">The sequence shown here is derived from an EMBL/GenBank/DDBJ whole genome shotgun (WGS) entry which is preliminary data.</text>
</comment>
<proteinExistence type="predicted"/>
<organism evidence="1 2">
    <name type="scientific">Brevibacillus parabrevis</name>
    <dbReference type="NCBI Taxonomy" id="54914"/>
    <lineage>
        <taxon>Bacteria</taxon>
        <taxon>Bacillati</taxon>
        <taxon>Bacillota</taxon>
        <taxon>Bacilli</taxon>
        <taxon>Bacillales</taxon>
        <taxon>Paenibacillaceae</taxon>
        <taxon>Brevibacillus</taxon>
    </lineage>
</organism>
<dbReference type="PROSITE" id="PS51257">
    <property type="entry name" value="PROKAR_LIPOPROTEIN"/>
    <property type="match status" value="1"/>
</dbReference>
<dbReference type="EMBL" id="BJMH01000016">
    <property type="protein sequence ID" value="GEB33731.1"/>
    <property type="molecule type" value="Genomic_DNA"/>
</dbReference>
<evidence type="ECO:0000313" key="1">
    <source>
        <dbReference type="EMBL" id="GEB33731.1"/>
    </source>
</evidence>
<gene>
    <name evidence="1" type="ORF">BPA01_33110</name>
</gene>
<evidence type="ECO:0000313" key="2">
    <source>
        <dbReference type="Proteomes" id="UP000316882"/>
    </source>
</evidence>
<keyword evidence="2" id="KW-1185">Reference proteome</keyword>
<dbReference type="STRING" id="54914.AV540_00300"/>
<name>A0A4Y3PTS0_BREPA</name>
<evidence type="ECO:0008006" key="3">
    <source>
        <dbReference type="Google" id="ProtNLM"/>
    </source>
</evidence>
<protein>
    <recommendedName>
        <fullName evidence="3">Lipoprotein</fullName>
    </recommendedName>
</protein>